<comment type="caution">
    <text evidence="25">The sequence shown here is derived from an EMBL/GenBank/DDBJ whole genome shotgun (WGS) entry which is preliminary data.</text>
</comment>
<dbReference type="Pfam" id="PF02811">
    <property type="entry name" value="PHP"/>
    <property type="match status" value="1"/>
</dbReference>
<evidence type="ECO:0000256" key="5">
    <source>
        <dbReference type="ARBA" id="ARBA00020020"/>
    </source>
</evidence>
<evidence type="ECO:0000313" key="25">
    <source>
        <dbReference type="EMBL" id="TWT57131.1"/>
    </source>
</evidence>
<dbReference type="SMART" id="SM00278">
    <property type="entry name" value="HhH1"/>
    <property type="match status" value="3"/>
</dbReference>
<organism evidence="25 26">
    <name type="scientific">Thalassoglobus neptunius</name>
    <dbReference type="NCBI Taxonomy" id="1938619"/>
    <lineage>
        <taxon>Bacteria</taxon>
        <taxon>Pseudomonadati</taxon>
        <taxon>Planctomycetota</taxon>
        <taxon>Planctomycetia</taxon>
        <taxon>Planctomycetales</taxon>
        <taxon>Planctomycetaceae</taxon>
        <taxon>Thalassoglobus</taxon>
    </lineage>
</organism>
<keyword evidence="9" id="KW-0548">Nucleotidyltransferase</keyword>
<evidence type="ECO:0000256" key="1">
    <source>
        <dbReference type="ARBA" id="ARBA00001946"/>
    </source>
</evidence>
<keyword evidence="6" id="KW-0488">Methylation</keyword>
<sequence>MTNAEIARVFDEIGDLLEIQGANSFRVRAYRNASRTLEGLSEPVSDLASEGVPALTELPGIGKDIASKIVDLLQTGSIPQLEELRDQVPPGVVQMLRIPGIGPKKVGAIFSELNVTTLEDLKAAAETGQIAEMKGFGKKTAQTILEGLEQIAAAGNRFYLAEVKPAAEEIVTDLKSLKSVTEAELAGSARRRKETCGDLDLLVTSTDSKAVMDRLASHDHVEKVLARGDTKQRVRLKIGIELDLRVVPEESYGAAMQYFTGSKEHNIAIRQRAQKRGLKLNEYGLYRDDELVASQTESAIYKAVDLPWIPPELRENRGEIEAAEEGTVPDLIEVQHIKADLHMHTTATDGTASIREMAEAAKARGLKYIAITDHSKRVTMANGLDSDRLRKHWEEIRTVAESLSGIKVLCGIECDILEDAELDLPDDVLSEADWVIAVLHYGLKQPREQIMKRLLNAVRNPNVCAIGHPSGRIIGRRPGADINYTDLFKAAADEGVMMEINSHPSRLDLNEIQAASAKDYGIPIVINTDAHSTSGFDVLEYGVYQARRAGLEKKDVANTLPLSKFRRLLRTSS</sequence>
<evidence type="ECO:0000256" key="3">
    <source>
        <dbReference type="ARBA" id="ARBA00012417"/>
    </source>
</evidence>
<comment type="subcellular location">
    <subcellularLocation>
        <location evidence="2">Cytoplasm</location>
    </subcellularLocation>
</comment>
<evidence type="ECO:0000259" key="24">
    <source>
        <dbReference type="SMART" id="SM00483"/>
    </source>
</evidence>
<evidence type="ECO:0000256" key="21">
    <source>
        <dbReference type="ARBA" id="ARBA00049244"/>
    </source>
</evidence>
<dbReference type="InterPro" id="IPR050243">
    <property type="entry name" value="PHP_phosphatase"/>
</dbReference>
<dbReference type="CDD" id="cd07436">
    <property type="entry name" value="PHP_PolX"/>
    <property type="match status" value="1"/>
</dbReference>
<keyword evidence="25" id="KW-0378">Hydrolase</keyword>
<reference evidence="25 26" key="1">
    <citation type="submission" date="2019-02" db="EMBL/GenBank/DDBJ databases">
        <title>Deep-cultivation of Planctomycetes and their phenomic and genomic characterization uncovers novel biology.</title>
        <authorList>
            <person name="Wiegand S."/>
            <person name="Jogler M."/>
            <person name="Boedeker C."/>
            <person name="Pinto D."/>
            <person name="Vollmers J."/>
            <person name="Rivas-Marin E."/>
            <person name="Kohn T."/>
            <person name="Peeters S.H."/>
            <person name="Heuer A."/>
            <person name="Rast P."/>
            <person name="Oberbeckmann S."/>
            <person name="Bunk B."/>
            <person name="Jeske O."/>
            <person name="Meyerdierks A."/>
            <person name="Storesund J.E."/>
            <person name="Kallscheuer N."/>
            <person name="Luecker S."/>
            <person name="Lage O.M."/>
            <person name="Pohl T."/>
            <person name="Merkel B.J."/>
            <person name="Hornburger P."/>
            <person name="Mueller R.-W."/>
            <person name="Bruemmer F."/>
            <person name="Labrenz M."/>
            <person name="Spormann A.M."/>
            <person name="Op Den Camp H."/>
            <person name="Overmann J."/>
            <person name="Amann R."/>
            <person name="Jetten M.S.M."/>
            <person name="Mascher T."/>
            <person name="Medema M.H."/>
            <person name="Devos D.P."/>
            <person name="Kaster A.-K."/>
            <person name="Ovreas L."/>
            <person name="Rohde M."/>
            <person name="Galperin M.Y."/>
            <person name="Jogler C."/>
        </authorList>
    </citation>
    <scope>NUCLEOTIDE SEQUENCE [LARGE SCALE GENOMIC DNA]</scope>
    <source>
        <strain evidence="25 26">KOR42</strain>
    </source>
</reference>
<evidence type="ECO:0000256" key="10">
    <source>
        <dbReference type="ARBA" id="ARBA00022705"/>
    </source>
</evidence>
<accession>A0A5C5X477</accession>
<evidence type="ECO:0000256" key="15">
    <source>
        <dbReference type="ARBA" id="ARBA00023204"/>
    </source>
</evidence>
<dbReference type="SUPFAM" id="SSF89550">
    <property type="entry name" value="PHP domain-like"/>
    <property type="match status" value="1"/>
</dbReference>
<feature type="domain" description="DNA-directed DNA polymerase X" evidence="24">
    <location>
        <begin position="1"/>
        <end position="315"/>
    </location>
</feature>
<evidence type="ECO:0000256" key="13">
    <source>
        <dbReference type="ARBA" id="ARBA00022932"/>
    </source>
</evidence>
<keyword evidence="8" id="KW-0808">Transferase</keyword>
<comment type="catalytic activity">
    <reaction evidence="18">
        <text>2'-deoxyribonucleotide-(2'-deoxyribose 5'-phosphate)-2'-deoxyribonucleotide-DNA = a 3'-end 2'-deoxyribonucleotide-(2,3-dehydro-2,3-deoxyribose 5'-phosphate)-DNA + a 5'-end 5'-phospho-2'-deoxyribonucleoside-DNA + H(+)</text>
        <dbReference type="Rhea" id="RHEA:66592"/>
        <dbReference type="Rhea" id="RHEA-COMP:13180"/>
        <dbReference type="Rhea" id="RHEA-COMP:16897"/>
        <dbReference type="Rhea" id="RHEA-COMP:17067"/>
        <dbReference type="ChEBI" id="CHEBI:15378"/>
        <dbReference type="ChEBI" id="CHEBI:136412"/>
        <dbReference type="ChEBI" id="CHEBI:157695"/>
        <dbReference type="ChEBI" id="CHEBI:167181"/>
        <dbReference type="EC" id="4.2.99.18"/>
    </reaction>
</comment>
<dbReference type="GO" id="GO:0003677">
    <property type="term" value="F:DNA binding"/>
    <property type="evidence" value="ECO:0007669"/>
    <property type="project" value="InterPro"/>
</dbReference>
<dbReference type="GO" id="GO:0042578">
    <property type="term" value="F:phosphoric ester hydrolase activity"/>
    <property type="evidence" value="ECO:0007669"/>
    <property type="project" value="TreeGrafter"/>
</dbReference>
<dbReference type="RefSeq" id="WP_146507009.1">
    <property type="nucleotide sequence ID" value="NZ_SIHI01000001.1"/>
</dbReference>
<dbReference type="Gene3D" id="1.10.150.20">
    <property type="entry name" value="5' to 3' exonuclease, C-terminal subdomain"/>
    <property type="match status" value="1"/>
</dbReference>
<dbReference type="InterPro" id="IPR003583">
    <property type="entry name" value="Hlx-hairpin-Hlx_DNA-bd_motif"/>
</dbReference>
<dbReference type="InterPro" id="IPR010996">
    <property type="entry name" value="HHH_MUS81"/>
</dbReference>
<dbReference type="Pfam" id="PF14792">
    <property type="entry name" value="DNA_pol_B_palm"/>
    <property type="match status" value="1"/>
</dbReference>
<dbReference type="InterPro" id="IPR043519">
    <property type="entry name" value="NT_sf"/>
</dbReference>
<dbReference type="CDD" id="cd00141">
    <property type="entry name" value="NT_POLXc"/>
    <property type="match status" value="1"/>
</dbReference>
<evidence type="ECO:0000256" key="6">
    <source>
        <dbReference type="ARBA" id="ARBA00022481"/>
    </source>
</evidence>
<dbReference type="InterPro" id="IPR003141">
    <property type="entry name" value="Pol/His_phosphatase_N"/>
</dbReference>
<keyword evidence="10" id="KW-0235">DNA replication</keyword>
<dbReference type="EMBL" id="SIHI01000001">
    <property type="protein sequence ID" value="TWT57131.1"/>
    <property type="molecule type" value="Genomic_DNA"/>
</dbReference>
<dbReference type="InterPro" id="IPR016195">
    <property type="entry name" value="Pol/histidinol_Pase-like"/>
</dbReference>
<dbReference type="SUPFAM" id="SSF81301">
    <property type="entry name" value="Nucleotidyltransferase"/>
    <property type="match status" value="1"/>
</dbReference>
<keyword evidence="14" id="KW-0915">Sodium</keyword>
<feature type="domain" description="Helix-hairpin-helix DNA-binding motif class 1" evidence="22">
    <location>
        <begin position="53"/>
        <end position="72"/>
    </location>
</feature>
<proteinExistence type="predicted"/>
<evidence type="ECO:0000256" key="14">
    <source>
        <dbReference type="ARBA" id="ARBA00023053"/>
    </source>
</evidence>
<dbReference type="Gene3D" id="3.30.210.10">
    <property type="entry name" value="DNA polymerase, thumb domain"/>
    <property type="match status" value="1"/>
</dbReference>
<keyword evidence="25" id="KW-0269">Exonuclease</keyword>
<evidence type="ECO:0000256" key="16">
    <source>
        <dbReference type="ARBA" id="ARBA00035717"/>
    </source>
</evidence>
<feature type="domain" description="Helix-hairpin-helix DNA-binding motif class 1" evidence="22">
    <location>
        <begin position="93"/>
        <end position="112"/>
    </location>
</feature>
<comment type="function">
    <text evidence="20">Repair polymerase that plays a key role in base-excision repair. During this process, the damaged base is excised by specific DNA glycosylases, the DNA backbone is nicked at the abasic site by an apurinic/apyrimidic (AP) endonuclease, and POLB removes 5'-deoxyribose-phosphate from the preincised AP site acting as a 5'-deoxyribose-phosphate lyase (5'-dRP lyase); through its DNA polymerase activity, it adds one nucleotide to the 3' end of the arising single-nucleotide gap. Conducts 'gap-filling' DNA synthesis in a stepwise distributive fashion rather than in a processive fashion as for other DNA polymerases. It is also able to cleave sugar-phosphate bonds 3' to an intact AP site, acting as an AP lyase.</text>
</comment>
<dbReference type="InterPro" id="IPR002008">
    <property type="entry name" value="DNA_pol_X_beta-like"/>
</dbReference>
<dbReference type="GO" id="GO:0008270">
    <property type="term" value="F:zinc ion binding"/>
    <property type="evidence" value="ECO:0007669"/>
    <property type="project" value="TreeGrafter"/>
</dbReference>
<evidence type="ECO:0000256" key="12">
    <source>
        <dbReference type="ARBA" id="ARBA00022843"/>
    </source>
</evidence>
<dbReference type="InterPro" id="IPR029398">
    <property type="entry name" value="PolB_thumb"/>
</dbReference>
<evidence type="ECO:0000256" key="9">
    <source>
        <dbReference type="ARBA" id="ARBA00022695"/>
    </source>
</evidence>
<dbReference type="PANTHER" id="PTHR36928">
    <property type="entry name" value="PHOSPHATASE YCDX-RELATED"/>
    <property type="match status" value="1"/>
</dbReference>
<dbReference type="SUPFAM" id="SSF47802">
    <property type="entry name" value="DNA polymerase beta, N-terminal domain-like"/>
    <property type="match status" value="1"/>
</dbReference>
<evidence type="ECO:0000313" key="26">
    <source>
        <dbReference type="Proteomes" id="UP000317243"/>
    </source>
</evidence>
<keyword evidence="12" id="KW-0832">Ubl conjugation</keyword>
<dbReference type="PIRSF" id="PIRSF005047">
    <property type="entry name" value="UCP005047_YshC"/>
    <property type="match status" value="1"/>
</dbReference>
<dbReference type="Gene3D" id="3.20.20.140">
    <property type="entry name" value="Metal-dependent hydrolases"/>
    <property type="match status" value="1"/>
</dbReference>
<dbReference type="GO" id="GO:0004527">
    <property type="term" value="F:exonuclease activity"/>
    <property type="evidence" value="ECO:0007669"/>
    <property type="project" value="UniProtKB-KW"/>
</dbReference>
<evidence type="ECO:0000256" key="7">
    <source>
        <dbReference type="ARBA" id="ARBA00022634"/>
    </source>
</evidence>
<dbReference type="Pfam" id="PF14791">
    <property type="entry name" value="DNA_pol_B_thumb"/>
    <property type="match status" value="1"/>
</dbReference>
<dbReference type="InterPro" id="IPR002054">
    <property type="entry name" value="DNA-dir_DNA_pol_X"/>
</dbReference>
<gene>
    <name evidence="25" type="primary">polX</name>
    <name evidence="25" type="ORF">KOR42_04890</name>
</gene>
<dbReference type="GO" id="GO:0003887">
    <property type="term" value="F:DNA-directed DNA polymerase activity"/>
    <property type="evidence" value="ECO:0007669"/>
    <property type="project" value="UniProtKB-KW"/>
</dbReference>
<keyword evidence="13" id="KW-0239">DNA-directed DNA polymerase</keyword>
<comment type="catalytic activity">
    <reaction evidence="19">
        <text>a 5'-end 2'-deoxyribose-2'-deoxyribonucleotide-DNA = (2E,4S)-4-hydroxypenten-2-al-5-phosphate + a 5'-end 5'-phospho-2'-deoxyribonucleoside-DNA + H(+)</text>
        <dbReference type="Rhea" id="RHEA:76255"/>
        <dbReference type="Rhea" id="RHEA-COMP:13180"/>
        <dbReference type="Rhea" id="RHEA-COMP:18657"/>
        <dbReference type="ChEBI" id="CHEBI:15378"/>
        <dbReference type="ChEBI" id="CHEBI:136412"/>
        <dbReference type="ChEBI" id="CHEBI:195194"/>
        <dbReference type="ChEBI" id="CHEBI:195195"/>
    </reaction>
</comment>
<dbReference type="InterPro" id="IPR010994">
    <property type="entry name" value="RuvA_2-like"/>
</dbReference>
<evidence type="ECO:0000256" key="2">
    <source>
        <dbReference type="ARBA" id="ARBA00004496"/>
    </source>
</evidence>
<dbReference type="NCBIfam" id="NF006375">
    <property type="entry name" value="PRK08609.1"/>
    <property type="match status" value="1"/>
</dbReference>
<dbReference type="InterPro" id="IPR037160">
    <property type="entry name" value="DNA_Pol_thumb_sf"/>
</dbReference>
<dbReference type="SUPFAM" id="SSF47781">
    <property type="entry name" value="RuvA domain 2-like"/>
    <property type="match status" value="1"/>
</dbReference>
<evidence type="ECO:0000259" key="23">
    <source>
        <dbReference type="SMART" id="SM00481"/>
    </source>
</evidence>
<evidence type="ECO:0000259" key="22">
    <source>
        <dbReference type="SMART" id="SM00278"/>
    </source>
</evidence>
<keyword evidence="15" id="KW-0234">DNA repair</keyword>
<comment type="cofactor">
    <cofactor evidence="1">
        <name>Mg(2+)</name>
        <dbReference type="ChEBI" id="CHEBI:18420"/>
    </cofactor>
</comment>
<dbReference type="Gene3D" id="1.10.150.110">
    <property type="entry name" value="DNA polymerase beta, N-terminal domain-like"/>
    <property type="match status" value="1"/>
</dbReference>
<dbReference type="SMART" id="SM00481">
    <property type="entry name" value="POLIIIAc"/>
    <property type="match status" value="1"/>
</dbReference>
<dbReference type="InterPro" id="IPR022311">
    <property type="entry name" value="PolX-like"/>
</dbReference>
<evidence type="ECO:0000256" key="17">
    <source>
        <dbReference type="ARBA" id="ARBA00035726"/>
    </source>
</evidence>
<keyword evidence="11" id="KW-0227">DNA damage</keyword>
<evidence type="ECO:0000256" key="19">
    <source>
        <dbReference type="ARBA" id="ARBA00044678"/>
    </source>
</evidence>
<dbReference type="AlphaFoldDB" id="A0A5C5X477"/>
<comment type="catalytic activity">
    <reaction evidence="21">
        <text>DNA(n) + a 2'-deoxyribonucleoside 5'-triphosphate = DNA(n+1) + diphosphate</text>
        <dbReference type="Rhea" id="RHEA:22508"/>
        <dbReference type="Rhea" id="RHEA-COMP:17339"/>
        <dbReference type="Rhea" id="RHEA-COMP:17340"/>
        <dbReference type="ChEBI" id="CHEBI:33019"/>
        <dbReference type="ChEBI" id="CHEBI:61560"/>
        <dbReference type="ChEBI" id="CHEBI:173112"/>
        <dbReference type="EC" id="2.7.7.7"/>
    </reaction>
</comment>
<dbReference type="EC" id="2.7.7.7" evidence="3"/>
<feature type="domain" description="Polymerase/histidinol phosphatase N-terminal" evidence="23">
    <location>
        <begin position="339"/>
        <end position="418"/>
    </location>
</feature>
<evidence type="ECO:0000256" key="18">
    <source>
        <dbReference type="ARBA" id="ARBA00044632"/>
    </source>
</evidence>
<keyword evidence="26" id="KW-1185">Reference proteome</keyword>
<evidence type="ECO:0000256" key="4">
    <source>
        <dbReference type="ARBA" id="ARBA00012720"/>
    </source>
</evidence>
<dbReference type="GO" id="GO:0140078">
    <property type="term" value="F:class I DNA-(apurinic or apyrimidinic site) endonuclease activity"/>
    <property type="evidence" value="ECO:0007669"/>
    <property type="project" value="UniProtKB-EC"/>
</dbReference>
<evidence type="ECO:0000256" key="20">
    <source>
        <dbReference type="ARBA" id="ARBA00045548"/>
    </source>
</evidence>
<feature type="domain" description="Helix-hairpin-helix DNA-binding motif class 1" evidence="22">
    <location>
        <begin position="128"/>
        <end position="147"/>
    </location>
</feature>
<dbReference type="OrthoDB" id="9808747at2"/>
<dbReference type="InterPro" id="IPR047967">
    <property type="entry name" value="PolX_PHP"/>
</dbReference>
<dbReference type="EC" id="4.2.99.18" evidence="4"/>
<evidence type="ECO:0000256" key="11">
    <source>
        <dbReference type="ARBA" id="ARBA00022763"/>
    </source>
</evidence>
<protein>
    <recommendedName>
        <fullName evidence="5">DNA polymerase beta</fullName>
        <ecNumber evidence="3">2.7.7.7</ecNumber>
        <ecNumber evidence="4">4.2.99.18</ecNumber>
    </recommendedName>
    <alternativeName>
        <fullName evidence="16">5'-deoxyribose-phosphate lyase</fullName>
    </alternativeName>
    <alternativeName>
        <fullName evidence="17">AP lyase</fullName>
    </alternativeName>
</protein>
<dbReference type="InterPro" id="IPR028207">
    <property type="entry name" value="DNA_pol_B_palm_palm"/>
</dbReference>
<dbReference type="GO" id="GO:0005829">
    <property type="term" value="C:cytosol"/>
    <property type="evidence" value="ECO:0007669"/>
    <property type="project" value="TreeGrafter"/>
</dbReference>
<name>A0A5C5X477_9PLAN</name>
<dbReference type="SMART" id="SM00483">
    <property type="entry name" value="POLXc"/>
    <property type="match status" value="1"/>
</dbReference>
<dbReference type="PRINTS" id="PR00870">
    <property type="entry name" value="DNAPOLXBETA"/>
</dbReference>
<dbReference type="Pfam" id="PF14520">
    <property type="entry name" value="HHH_5"/>
    <property type="match status" value="1"/>
</dbReference>
<dbReference type="Gene3D" id="3.30.460.10">
    <property type="entry name" value="Beta Polymerase, domain 2"/>
    <property type="match status" value="1"/>
</dbReference>
<keyword evidence="7" id="KW-0237">DNA synthesis</keyword>
<dbReference type="Proteomes" id="UP000317243">
    <property type="component" value="Unassembled WGS sequence"/>
</dbReference>
<dbReference type="PANTHER" id="PTHR36928:SF1">
    <property type="entry name" value="PHOSPHATASE YCDX-RELATED"/>
    <property type="match status" value="1"/>
</dbReference>
<dbReference type="Pfam" id="PF14716">
    <property type="entry name" value="HHH_8"/>
    <property type="match status" value="1"/>
</dbReference>
<dbReference type="InterPro" id="IPR027421">
    <property type="entry name" value="DNA_pol_lamdba_lyase_dom_sf"/>
</dbReference>
<evidence type="ECO:0000256" key="8">
    <source>
        <dbReference type="ARBA" id="ARBA00022679"/>
    </source>
</evidence>
<keyword evidence="25" id="KW-0540">Nuclease</keyword>
<dbReference type="InterPro" id="IPR004013">
    <property type="entry name" value="PHP_dom"/>
</dbReference>
<dbReference type="GO" id="GO:0006281">
    <property type="term" value="P:DNA repair"/>
    <property type="evidence" value="ECO:0007669"/>
    <property type="project" value="UniProtKB-KW"/>
</dbReference>